<keyword evidence="2" id="KW-1185">Reference proteome</keyword>
<evidence type="ECO:0000313" key="2">
    <source>
        <dbReference type="Proteomes" id="UP000499080"/>
    </source>
</evidence>
<dbReference type="AlphaFoldDB" id="A0A4Y2H6E1"/>
<comment type="caution">
    <text evidence="1">The sequence shown here is derived from an EMBL/GenBank/DDBJ whole genome shotgun (WGS) entry which is preliminary data.</text>
</comment>
<dbReference type="Proteomes" id="UP000499080">
    <property type="component" value="Unassembled WGS sequence"/>
</dbReference>
<name>A0A4Y2H6E1_ARAVE</name>
<gene>
    <name evidence="1" type="ORF">AVEN_131575_1</name>
</gene>
<sequence length="93" mass="10526">MVLPVRYTNTKKKRMGSHEKHEMKYFCCLRSNDGDGEKEFQGLSGSCEVVQSKRQKEVVSLAVGTGVRDKGESKRKSTKDVTVKNCLIKFQVL</sequence>
<reference evidence="1 2" key="1">
    <citation type="journal article" date="2019" name="Sci. Rep.">
        <title>Orb-weaving spider Araneus ventricosus genome elucidates the spidroin gene catalogue.</title>
        <authorList>
            <person name="Kono N."/>
            <person name="Nakamura H."/>
            <person name="Ohtoshi R."/>
            <person name="Moran D.A.P."/>
            <person name="Shinohara A."/>
            <person name="Yoshida Y."/>
            <person name="Fujiwara M."/>
            <person name="Mori M."/>
            <person name="Tomita M."/>
            <person name="Arakawa K."/>
        </authorList>
    </citation>
    <scope>NUCLEOTIDE SEQUENCE [LARGE SCALE GENOMIC DNA]</scope>
</reference>
<organism evidence="1 2">
    <name type="scientific">Araneus ventricosus</name>
    <name type="common">Orbweaver spider</name>
    <name type="synonym">Epeira ventricosa</name>
    <dbReference type="NCBI Taxonomy" id="182803"/>
    <lineage>
        <taxon>Eukaryota</taxon>
        <taxon>Metazoa</taxon>
        <taxon>Ecdysozoa</taxon>
        <taxon>Arthropoda</taxon>
        <taxon>Chelicerata</taxon>
        <taxon>Arachnida</taxon>
        <taxon>Araneae</taxon>
        <taxon>Araneomorphae</taxon>
        <taxon>Entelegynae</taxon>
        <taxon>Araneoidea</taxon>
        <taxon>Araneidae</taxon>
        <taxon>Araneus</taxon>
    </lineage>
</organism>
<accession>A0A4Y2H6E1</accession>
<dbReference type="EMBL" id="BGPR01001729">
    <property type="protein sequence ID" value="GBM60565.1"/>
    <property type="molecule type" value="Genomic_DNA"/>
</dbReference>
<protein>
    <submittedName>
        <fullName evidence="1">Uncharacterized protein</fullName>
    </submittedName>
</protein>
<evidence type="ECO:0000313" key="1">
    <source>
        <dbReference type="EMBL" id="GBM60565.1"/>
    </source>
</evidence>
<proteinExistence type="predicted"/>